<dbReference type="Pfam" id="PF07173">
    <property type="entry name" value="GRDP-like"/>
    <property type="match status" value="1"/>
</dbReference>
<dbReference type="EMBL" id="KB870812">
    <property type="protein sequence ID" value="EOA12726.1"/>
    <property type="molecule type" value="Genomic_DNA"/>
</dbReference>
<gene>
    <name evidence="1" type="ORF">CARUB_v10028152mg</name>
</gene>
<dbReference type="OrthoDB" id="1053798at2759"/>
<evidence type="ECO:0008006" key="3">
    <source>
        <dbReference type="Google" id="ProtNLM"/>
    </source>
</evidence>
<dbReference type="STRING" id="81985.R0EV66"/>
<dbReference type="PANTHER" id="PTHR34365:SF15">
    <property type="entry name" value="GLYCINE-RICH DOMAIN-CONTAINING PROTEIN 1"/>
    <property type="match status" value="1"/>
</dbReference>
<reference evidence="2" key="1">
    <citation type="journal article" date="2013" name="Nat. Genet.">
        <title>The Capsella rubella genome and the genomic consequences of rapid mating system evolution.</title>
        <authorList>
            <person name="Slotte T."/>
            <person name="Hazzouri K.M."/>
            <person name="Agren J.A."/>
            <person name="Koenig D."/>
            <person name="Maumus F."/>
            <person name="Guo Y.L."/>
            <person name="Steige K."/>
            <person name="Platts A.E."/>
            <person name="Escobar J.S."/>
            <person name="Newman L.K."/>
            <person name="Wang W."/>
            <person name="Mandakova T."/>
            <person name="Vello E."/>
            <person name="Smith L.M."/>
            <person name="Henz S.R."/>
            <person name="Steffen J."/>
            <person name="Takuno S."/>
            <person name="Brandvain Y."/>
            <person name="Coop G."/>
            <person name="Andolfatto P."/>
            <person name="Hu T.T."/>
            <person name="Blanchette M."/>
            <person name="Clark R.M."/>
            <person name="Quesneville H."/>
            <person name="Nordborg M."/>
            <person name="Gaut B.S."/>
            <person name="Lysak M.A."/>
            <person name="Jenkins J."/>
            <person name="Grimwood J."/>
            <person name="Chapman J."/>
            <person name="Prochnik S."/>
            <person name="Shu S."/>
            <person name="Rokhsar D."/>
            <person name="Schmutz J."/>
            <person name="Weigel D."/>
            <person name="Wright S.I."/>
        </authorList>
    </citation>
    <scope>NUCLEOTIDE SEQUENCE [LARGE SCALE GENOMIC DNA]</scope>
    <source>
        <strain evidence="2">cv. Monte Gargano</strain>
    </source>
</reference>
<dbReference type="Proteomes" id="UP000029121">
    <property type="component" value="Unassembled WGS sequence"/>
</dbReference>
<dbReference type="PANTHER" id="PTHR34365">
    <property type="entry name" value="ENOLASE (DUF1399)"/>
    <property type="match status" value="1"/>
</dbReference>
<proteinExistence type="predicted"/>
<organism evidence="1 2">
    <name type="scientific">Capsella rubella</name>
    <dbReference type="NCBI Taxonomy" id="81985"/>
    <lineage>
        <taxon>Eukaryota</taxon>
        <taxon>Viridiplantae</taxon>
        <taxon>Streptophyta</taxon>
        <taxon>Embryophyta</taxon>
        <taxon>Tracheophyta</taxon>
        <taxon>Spermatophyta</taxon>
        <taxon>Magnoliopsida</taxon>
        <taxon>eudicotyledons</taxon>
        <taxon>Gunneridae</taxon>
        <taxon>Pentapetalae</taxon>
        <taxon>rosids</taxon>
        <taxon>malvids</taxon>
        <taxon>Brassicales</taxon>
        <taxon>Brassicaceae</taxon>
        <taxon>Camelineae</taxon>
        <taxon>Capsella</taxon>
    </lineage>
</organism>
<protein>
    <recommendedName>
        <fullName evidence="3">Glycine-rich domain-containing protein-like</fullName>
    </recommendedName>
</protein>
<accession>R0EV66</accession>
<dbReference type="AlphaFoldDB" id="R0EV66"/>
<dbReference type="eggNOG" id="ENOG502QRQZ">
    <property type="taxonomic scope" value="Eukaryota"/>
</dbReference>
<keyword evidence="2" id="KW-1185">Reference proteome</keyword>
<sequence>MEKEEEQKLEWLESQKIETSIDLFAAAKQQLQFLAVVEHKPWLYHGPILEKAIYRYNAYWLPLLAKYSESSDILEGPLVPPLDCEWVWHCHRLNPVRYIVDCHILYEKVLDNSGVTSSTSGSCKLQTENLWKELYPMEPYELDMVKANSERVDLSTLEKYTTYDLVSAVNTQSSFYYTFAKTHDVDSDIIIQEAVGRYKAFLHLLKRNKEKSIKLIIAPTYDIDLIWHTHLLHPSFYYKDTVKILGSILQHLYGKDSNKSKAETLESVFSEISAQWEDTYGQIYCKARAETSTEMEAVNSYSP</sequence>
<dbReference type="KEGG" id="crb:17874923"/>
<name>R0EV66_9BRAS</name>
<evidence type="ECO:0000313" key="1">
    <source>
        <dbReference type="EMBL" id="EOA12726.1"/>
    </source>
</evidence>
<evidence type="ECO:0000313" key="2">
    <source>
        <dbReference type="Proteomes" id="UP000029121"/>
    </source>
</evidence>
<dbReference type="InterPro" id="IPR009836">
    <property type="entry name" value="GRDP-like"/>
</dbReference>